<feature type="compositionally biased region" description="Pro residues" evidence="1">
    <location>
        <begin position="63"/>
        <end position="78"/>
    </location>
</feature>
<accession>A0ABR1KX27</accession>
<proteinExistence type="predicted"/>
<protein>
    <submittedName>
        <fullName evidence="3">Uncharacterized protein</fullName>
    </submittedName>
</protein>
<dbReference type="EMBL" id="JBBPHU010000002">
    <property type="protein sequence ID" value="KAK7522204.1"/>
    <property type="molecule type" value="Genomic_DNA"/>
</dbReference>
<feature type="region of interest" description="Disordered" evidence="1">
    <location>
        <begin position="250"/>
        <end position="271"/>
    </location>
</feature>
<gene>
    <name evidence="3" type="ORF">IWZ03DRAFT_421366</name>
</gene>
<organism evidence="3 4">
    <name type="scientific">Phyllosticta citriasiana</name>
    <dbReference type="NCBI Taxonomy" id="595635"/>
    <lineage>
        <taxon>Eukaryota</taxon>
        <taxon>Fungi</taxon>
        <taxon>Dikarya</taxon>
        <taxon>Ascomycota</taxon>
        <taxon>Pezizomycotina</taxon>
        <taxon>Dothideomycetes</taxon>
        <taxon>Dothideomycetes incertae sedis</taxon>
        <taxon>Botryosphaeriales</taxon>
        <taxon>Phyllostictaceae</taxon>
        <taxon>Phyllosticta</taxon>
    </lineage>
</organism>
<evidence type="ECO:0000256" key="2">
    <source>
        <dbReference type="SAM" id="SignalP"/>
    </source>
</evidence>
<name>A0ABR1KX27_9PEZI</name>
<feature type="compositionally biased region" description="Low complexity" evidence="1">
    <location>
        <begin position="210"/>
        <end position="234"/>
    </location>
</feature>
<feature type="compositionally biased region" description="Low complexity" evidence="1">
    <location>
        <begin position="148"/>
        <end position="159"/>
    </location>
</feature>
<keyword evidence="4" id="KW-1185">Reference proteome</keyword>
<evidence type="ECO:0000313" key="4">
    <source>
        <dbReference type="Proteomes" id="UP001363622"/>
    </source>
</evidence>
<comment type="caution">
    <text evidence="3">The sequence shown here is derived from an EMBL/GenBank/DDBJ whole genome shotgun (WGS) entry which is preliminary data.</text>
</comment>
<feature type="chain" id="PRO_5046812030" evidence="2">
    <location>
        <begin position="26"/>
        <end position="290"/>
    </location>
</feature>
<keyword evidence="2" id="KW-0732">Signal</keyword>
<evidence type="ECO:0000313" key="3">
    <source>
        <dbReference type="EMBL" id="KAK7522204.1"/>
    </source>
</evidence>
<feature type="region of interest" description="Disordered" evidence="1">
    <location>
        <begin position="197"/>
        <end position="234"/>
    </location>
</feature>
<feature type="compositionally biased region" description="Polar residues" evidence="1">
    <location>
        <begin position="197"/>
        <end position="209"/>
    </location>
</feature>
<feature type="signal peptide" evidence="2">
    <location>
        <begin position="1"/>
        <end position="25"/>
    </location>
</feature>
<sequence length="290" mass="30320">MRPPESLPSLLLFLLATIPSPQCVAATGSSNNNNIKDLVDAVVHPLNPRTLSQIIWPRLADPPGGPPPPPPPPPPDMLPDPATLDAVVGSQNLQGFNEALGGIAAGPITESDDLQRRYKANGNTFPTFIEAAQRTCEVQANDCTTAANTPQQNNNNNDNQKPDPNPSNNGTPSQQAQKIELTIDKCEAQRTRCLSFQSKSASVTTFPDQSSTSTTTTSSTTAPPTVNATTTTTTTTAAASTSTLSLVTTTNTTTTTAPPPLPPGAGPTGTQLINLGPDPQFPMFDLLCDV</sequence>
<feature type="region of interest" description="Disordered" evidence="1">
    <location>
        <begin position="146"/>
        <end position="176"/>
    </location>
</feature>
<feature type="region of interest" description="Disordered" evidence="1">
    <location>
        <begin position="58"/>
        <end position="81"/>
    </location>
</feature>
<reference evidence="3 4" key="1">
    <citation type="submission" date="2024-04" db="EMBL/GenBank/DDBJ databases">
        <title>Phyllosticta paracitricarpa is synonymous to the EU quarantine fungus P. citricarpa based on phylogenomic analyses.</title>
        <authorList>
            <consortium name="Lawrence Berkeley National Laboratory"/>
            <person name="Van Ingen-Buijs V.A."/>
            <person name="Van Westerhoven A.C."/>
            <person name="Haridas S."/>
            <person name="Skiadas P."/>
            <person name="Martin F."/>
            <person name="Groenewald J.Z."/>
            <person name="Crous P.W."/>
            <person name="Seidl M.F."/>
        </authorList>
    </citation>
    <scope>NUCLEOTIDE SEQUENCE [LARGE SCALE GENOMIC DNA]</scope>
    <source>
        <strain evidence="3 4">CBS 123371</strain>
    </source>
</reference>
<evidence type="ECO:0000256" key="1">
    <source>
        <dbReference type="SAM" id="MobiDB-lite"/>
    </source>
</evidence>
<dbReference type="Proteomes" id="UP001363622">
    <property type="component" value="Unassembled WGS sequence"/>
</dbReference>